<dbReference type="SMART" id="SM00671">
    <property type="entry name" value="SEL1"/>
    <property type="match status" value="3"/>
</dbReference>
<feature type="region of interest" description="Disordered" evidence="2">
    <location>
        <begin position="39"/>
        <end position="70"/>
    </location>
</feature>
<dbReference type="EMBL" id="CP029479">
    <property type="protein sequence ID" value="AWM76652.1"/>
    <property type="molecule type" value="Genomic_DNA"/>
</dbReference>
<evidence type="ECO:0000256" key="1">
    <source>
        <dbReference type="ARBA" id="ARBA00022737"/>
    </source>
</evidence>
<feature type="compositionally biased region" description="Basic and acidic residues" evidence="2">
    <location>
        <begin position="437"/>
        <end position="453"/>
    </location>
</feature>
<feature type="region of interest" description="Disordered" evidence="2">
    <location>
        <begin position="347"/>
        <end position="370"/>
    </location>
</feature>
<sequence length="826" mass="87987">MTAGAPWSVKGIDPRAREVAKELAARAGMTLGEWLNRSILEGEAPPPAAGPAPRRPAVPDPRDPFDRPEDELRRLAMVLDRLADRLDGSEARTGAAISSLESTVRATLGRLEQAVAAPPRPEPRPESRPEPRQESRTDRYEGVLRALEGALGRLASQMQEGEARTRDTLQDFRLRLERAESRPAPPPSGVDQIAFRVGEIQDRTAAAMNTLREAFDGLDQRLAHLEASAGEGIEGRLREMSFRLGERLDAAREEMSRELSETSGRRMSELERALSDLSGKVARLEREASGRAPSLAQAPAQDADRRPAEEAERISEILRSRLSRADPDQAASIARLGDEITRIGDRLGVRPEPVAASPETGEPGLSGAEGIALRIRQSEDRTARLLEEARQRLDAHFPPLTASVAPADGDRATADARLLSLFDDEDEPASTAGPAEGARDPEPRRSDLDGRGEDWPLDLLAEARAANARSAASGQDRADEATDEPEAPSLPGFDLSSSRPAPRPALRPRRFAGRDGLTSLAVLCISVSLVGYGVLSLFEGTPGEAPPAGTSPAASARTQPGVLAATPAPAVRAAVVLAPAPASAAPPPGTPAASTAASRAAPAGLESRFRRASDDLKAGRPGAAAEIRALAEGGYAPAMRVLAGLVERGEAGQARDPGLARSWLRRAAESGDRVSMHAYSYDLMNGTNGPRDPSAAVGWLRRAAEAGLVDSQFNLGAVYERGMGVPQDLRQAFIWYSRAADGGDGEALRQVERLRPVLTASASRSVDDVRMAQKALGRLGYWSGPVDGDLTPQLRSAIEAYQKDQKAPATGFLDDATLKRLAMLGR</sequence>
<dbReference type="Pfam" id="PF08238">
    <property type="entry name" value="Sel1"/>
    <property type="match status" value="3"/>
</dbReference>
<feature type="region of interest" description="Disordered" evidence="2">
    <location>
        <begin position="286"/>
        <end position="311"/>
    </location>
</feature>
<dbReference type="InterPro" id="IPR006597">
    <property type="entry name" value="Sel1-like"/>
</dbReference>
<dbReference type="InterPro" id="IPR051726">
    <property type="entry name" value="Chitin_Synth_Reg"/>
</dbReference>
<dbReference type="PANTHER" id="PTHR46430">
    <property type="entry name" value="PROTEIN SKT5-RELATED"/>
    <property type="match status" value="1"/>
</dbReference>
<gene>
    <name evidence="4" type="ORF">HYN04_02045</name>
</gene>
<feature type="compositionally biased region" description="Low complexity" evidence="2">
    <location>
        <begin position="591"/>
        <end position="604"/>
    </location>
</feature>
<feature type="region of interest" description="Disordered" evidence="2">
    <location>
        <begin position="581"/>
        <end position="604"/>
    </location>
</feature>
<feature type="domain" description="Peptidoglycan binding-like" evidence="3">
    <location>
        <begin position="767"/>
        <end position="821"/>
    </location>
</feature>
<dbReference type="RefSeq" id="WP_110449221.1">
    <property type="nucleotide sequence ID" value="NZ_CP029479.1"/>
</dbReference>
<dbReference type="InterPro" id="IPR036366">
    <property type="entry name" value="PGBDSf"/>
</dbReference>
<dbReference type="SUPFAM" id="SSF81901">
    <property type="entry name" value="HCP-like"/>
    <property type="match status" value="1"/>
</dbReference>
<dbReference type="Proteomes" id="UP000247763">
    <property type="component" value="Chromosome"/>
</dbReference>
<dbReference type="Gene3D" id="1.25.40.10">
    <property type="entry name" value="Tetratricopeptide repeat domain"/>
    <property type="match status" value="1"/>
</dbReference>
<feature type="compositionally biased region" description="Basic and acidic residues" evidence="2">
    <location>
        <begin position="302"/>
        <end position="311"/>
    </location>
</feature>
<dbReference type="AlphaFoldDB" id="A0A2Z3HN29"/>
<dbReference type="SUPFAM" id="SSF47090">
    <property type="entry name" value="PGBD-like"/>
    <property type="match status" value="1"/>
</dbReference>
<evidence type="ECO:0000313" key="4">
    <source>
        <dbReference type="EMBL" id="AWM76652.1"/>
    </source>
</evidence>
<feature type="region of interest" description="Disordered" evidence="2">
    <location>
        <begin position="112"/>
        <end position="140"/>
    </location>
</feature>
<feature type="compositionally biased region" description="Pro residues" evidence="2">
    <location>
        <begin position="44"/>
        <end position="59"/>
    </location>
</feature>
<evidence type="ECO:0000256" key="2">
    <source>
        <dbReference type="SAM" id="MobiDB-lite"/>
    </source>
</evidence>
<dbReference type="KEGG" id="phb:HYN04_02045"/>
<reference evidence="5" key="1">
    <citation type="submission" date="2018-05" db="EMBL/GenBank/DDBJ databases">
        <title>Genome sequencing of Phenylobacterium sp. HYN0004.</title>
        <authorList>
            <person name="Yi H."/>
            <person name="Baek C."/>
        </authorList>
    </citation>
    <scope>NUCLEOTIDE SEQUENCE [LARGE SCALE GENOMIC DNA]</scope>
    <source>
        <strain evidence="5">HYN0004</strain>
    </source>
</reference>
<feature type="region of interest" description="Disordered" evidence="2">
    <location>
        <begin position="422"/>
        <end position="453"/>
    </location>
</feature>
<evidence type="ECO:0000313" key="5">
    <source>
        <dbReference type="Proteomes" id="UP000247763"/>
    </source>
</evidence>
<dbReference type="InterPro" id="IPR011990">
    <property type="entry name" value="TPR-like_helical_dom_sf"/>
</dbReference>
<proteinExistence type="predicted"/>
<dbReference type="OrthoDB" id="5295703at2"/>
<accession>A0A2Z3HN29</accession>
<name>A0A2Z3HN29_9CAUL</name>
<feature type="region of interest" description="Disordered" evidence="2">
    <location>
        <begin position="466"/>
        <end position="510"/>
    </location>
</feature>
<dbReference type="PANTHER" id="PTHR46430:SF1">
    <property type="entry name" value="CHITIN SYNTHASE REGULATOR SKT5-RELATED"/>
    <property type="match status" value="1"/>
</dbReference>
<keyword evidence="1" id="KW-0677">Repeat</keyword>
<organism evidence="4 5">
    <name type="scientific">Phenylobacterium parvum</name>
    <dbReference type="NCBI Taxonomy" id="2201350"/>
    <lineage>
        <taxon>Bacteria</taxon>
        <taxon>Pseudomonadati</taxon>
        <taxon>Pseudomonadota</taxon>
        <taxon>Alphaproteobacteria</taxon>
        <taxon>Caulobacterales</taxon>
        <taxon>Caulobacteraceae</taxon>
        <taxon>Phenylobacterium</taxon>
    </lineage>
</organism>
<feature type="compositionally biased region" description="Basic and acidic residues" evidence="2">
    <location>
        <begin position="121"/>
        <end position="140"/>
    </location>
</feature>
<feature type="compositionally biased region" description="Basic and acidic residues" evidence="2">
    <location>
        <begin position="60"/>
        <end position="70"/>
    </location>
</feature>
<dbReference type="InterPro" id="IPR002477">
    <property type="entry name" value="Peptidoglycan-bd-like"/>
</dbReference>
<evidence type="ECO:0000259" key="3">
    <source>
        <dbReference type="Pfam" id="PF01471"/>
    </source>
</evidence>
<dbReference type="Gene3D" id="1.10.101.10">
    <property type="entry name" value="PGBD-like superfamily/PGBD"/>
    <property type="match status" value="1"/>
</dbReference>
<dbReference type="Pfam" id="PF01471">
    <property type="entry name" value="PG_binding_1"/>
    <property type="match status" value="1"/>
</dbReference>
<keyword evidence="5" id="KW-1185">Reference proteome</keyword>
<protein>
    <recommendedName>
        <fullName evidence="3">Peptidoglycan binding-like domain-containing protein</fullName>
    </recommendedName>
</protein>
<dbReference type="InterPro" id="IPR036365">
    <property type="entry name" value="PGBD-like_sf"/>
</dbReference>